<sequence>MPLTPCEQRGSSCDEYGRLYSEDSFCKGCWCRYYPRLSLMAATTTNTPPTARAPSREWMLRCPRQGHRFACTQHGASTCDSEGKLHTDNESCAKHCTCRERIRRNIGPGVSSSANSLSVLSALEKTDTGTSMNRNELENAWAAPTLPVLPWSHKAEASAAPSVSGTKTTSVVLPPEDPNDPYVPICGGGRISSICRPQSWCDEEGTMYSYSESCAHYCKCRRMPQDSLVAPVLPLLPWFGKAEDPTPITPRDNALESHAVDVHHFRSGRTKEKMQQDEWRIECSNNSCQFRAYCTMGIVTPSECGPKCRCIRVPRRKKGGERGI</sequence>
<accession>A0AA40CKV9</accession>
<keyword evidence="2" id="KW-1185">Reference proteome</keyword>
<gene>
    <name evidence="1" type="ORF">B0T16DRAFT_418461</name>
</gene>
<name>A0AA40CKV9_9PEZI</name>
<organism evidence="1 2">
    <name type="scientific">Cercophora newfieldiana</name>
    <dbReference type="NCBI Taxonomy" id="92897"/>
    <lineage>
        <taxon>Eukaryota</taxon>
        <taxon>Fungi</taxon>
        <taxon>Dikarya</taxon>
        <taxon>Ascomycota</taxon>
        <taxon>Pezizomycotina</taxon>
        <taxon>Sordariomycetes</taxon>
        <taxon>Sordariomycetidae</taxon>
        <taxon>Sordariales</taxon>
        <taxon>Lasiosphaeriaceae</taxon>
        <taxon>Cercophora</taxon>
    </lineage>
</organism>
<dbReference type="EMBL" id="JAULSV010000006">
    <property type="protein sequence ID" value="KAK0640789.1"/>
    <property type="molecule type" value="Genomic_DNA"/>
</dbReference>
<protein>
    <submittedName>
        <fullName evidence="1">Uncharacterized protein</fullName>
    </submittedName>
</protein>
<dbReference type="AlphaFoldDB" id="A0AA40CKV9"/>
<evidence type="ECO:0000313" key="2">
    <source>
        <dbReference type="Proteomes" id="UP001174936"/>
    </source>
</evidence>
<comment type="caution">
    <text evidence="1">The sequence shown here is derived from an EMBL/GenBank/DDBJ whole genome shotgun (WGS) entry which is preliminary data.</text>
</comment>
<evidence type="ECO:0000313" key="1">
    <source>
        <dbReference type="EMBL" id="KAK0640789.1"/>
    </source>
</evidence>
<dbReference type="Proteomes" id="UP001174936">
    <property type="component" value="Unassembled WGS sequence"/>
</dbReference>
<proteinExistence type="predicted"/>
<reference evidence="1" key="1">
    <citation type="submission" date="2023-06" db="EMBL/GenBank/DDBJ databases">
        <title>Genome-scale phylogeny and comparative genomics of the fungal order Sordariales.</title>
        <authorList>
            <consortium name="Lawrence Berkeley National Laboratory"/>
            <person name="Hensen N."/>
            <person name="Bonometti L."/>
            <person name="Westerberg I."/>
            <person name="Brannstrom I.O."/>
            <person name="Guillou S."/>
            <person name="Cros-Aarteil S."/>
            <person name="Calhoun S."/>
            <person name="Haridas S."/>
            <person name="Kuo A."/>
            <person name="Mondo S."/>
            <person name="Pangilinan J."/>
            <person name="Riley R."/>
            <person name="Labutti K."/>
            <person name="Andreopoulos B."/>
            <person name="Lipzen A."/>
            <person name="Chen C."/>
            <person name="Yanf M."/>
            <person name="Daum C."/>
            <person name="Ng V."/>
            <person name="Clum A."/>
            <person name="Steindorff A."/>
            <person name="Ohm R."/>
            <person name="Martin F."/>
            <person name="Silar P."/>
            <person name="Natvig D."/>
            <person name="Lalanne C."/>
            <person name="Gautier V."/>
            <person name="Ament-Velasquez S.L."/>
            <person name="Kruys A."/>
            <person name="Hutchinson M.I."/>
            <person name="Powell A.J."/>
            <person name="Barry K."/>
            <person name="Miller A.N."/>
            <person name="Grigoriev I.V."/>
            <person name="Debuchy R."/>
            <person name="Gladieux P."/>
            <person name="Thoren M.H."/>
            <person name="Johannesson H."/>
        </authorList>
    </citation>
    <scope>NUCLEOTIDE SEQUENCE</scope>
    <source>
        <strain evidence="1">SMH2532-1</strain>
    </source>
</reference>